<dbReference type="SUPFAM" id="SSF52266">
    <property type="entry name" value="SGNH hydrolase"/>
    <property type="match status" value="1"/>
</dbReference>
<proteinExistence type="predicted"/>
<reference evidence="2 3" key="1">
    <citation type="submission" date="2019-05" db="EMBL/GenBank/DDBJ databases">
        <authorList>
            <person name="Farhan Ul Haque M."/>
        </authorList>
    </citation>
    <scope>NUCLEOTIDE SEQUENCE [LARGE SCALE GENOMIC DNA]</scope>
    <source>
        <strain evidence="2">2</strain>
    </source>
</reference>
<name>A0A8B6MD53_METTU</name>
<protein>
    <submittedName>
        <fullName evidence="2">Uncharacterized protein</fullName>
    </submittedName>
</protein>
<dbReference type="Proteomes" id="UP000485880">
    <property type="component" value="Unassembled WGS sequence"/>
</dbReference>
<keyword evidence="1" id="KW-0812">Transmembrane</keyword>
<dbReference type="Gene3D" id="3.40.50.1110">
    <property type="entry name" value="SGNH hydrolase"/>
    <property type="match status" value="1"/>
</dbReference>
<keyword evidence="3" id="KW-1185">Reference proteome</keyword>
<comment type="caution">
    <text evidence="2">The sequence shown here is derived from an EMBL/GenBank/DDBJ whole genome shotgun (WGS) entry which is preliminary data.</text>
</comment>
<dbReference type="RefSeq" id="WP_174513974.1">
    <property type="nucleotide sequence ID" value="NZ_CABFMQ020000142.1"/>
</dbReference>
<keyword evidence="1" id="KW-0472">Membrane</keyword>
<evidence type="ECO:0000313" key="2">
    <source>
        <dbReference type="EMBL" id="VTZ52378.1"/>
    </source>
</evidence>
<accession>A0A8B6MD53</accession>
<feature type="transmembrane region" description="Helical" evidence="1">
    <location>
        <begin position="51"/>
        <end position="72"/>
    </location>
</feature>
<dbReference type="InterPro" id="IPR036514">
    <property type="entry name" value="SGNH_hydro_sf"/>
</dbReference>
<organism evidence="2 3">
    <name type="scientific">Methylocella tundrae</name>
    <dbReference type="NCBI Taxonomy" id="227605"/>
    <lineage>
        <taxon>Bacteria</taxon>
        <taxon>Pseudomonadati</taxon>
        <taxon>Pseudomonadota</taxon>
        <taxon>Alphaproteobacteria</taxon>
        <taxon>Hyphomicrobiales</taxon>
        <taxon>Beijerinckiaceae</taxon>
        <taxon>Methylocella</taxon>
    </lineage>
</organism>
<sequence>MRLAAIPLLAAIIAAVEIRHSPDFFRLISFVLVFLIAADLASLARGALRDALLIVASLLFGLCVIEATAATLEDRQVIVSTNGWNVRRPVIGWGPQHAGRFHSEKTDPKTGAIIYSAEYTIDSNLLRQTRSTDAGSTIAFFGDSVTFGVGVNDPDTLPQRFADVLDSKERVINLAFTGYGPQHFLREMETGIFDAEIGPHPRLFVFVTSPWHAERTSCKASWVVNAPRYELDNGKVAFRGACYEGASLRLREFLWNTAAYRVVFDPYRRKASHDDIETYIRILLAAVDLAKEKYGVPTLIPFLRSPDAYLRGTGFTNEAIMERLKQGGASVIDVSLLKEEAAGAEISIPGDGHPTPLANRMRAAMLKSYIEQNMAGVLYSQLN</sequence>
<keyword evidence="1" id="KW-1133">Transmembrane helix</keyword>
<dbReference type="AlphaFoldDB" id="A0A8B6MD53"/>
<gene>
    <name evidence="2" type="ORF">MPC4_80049</name>
</gene>
<dbReference type="EMBL" id="CABFMQ020000142">
    <property type="protein sequence ID" value="VTZ52378.1"/>
    <property type="molecule type" value="Genomic_DNA"/>
</dbReference>
<evidence type="ECO:0000313" key="3">
    <source>
        <dbReference type="Proteomes" id="UP000485880"/>
    </source>
</evidence>
<dbReference type="GO" id="GO:0016788">
    <property type="term" value="F:hydrolase activity, acting on ester bonds"/>
    <property type="evidence" value="ECO:0007669"/>
    <property type="project" value="UniProtKB-ARBA"/>
</dbReference>
<evidence type="ECO:0000256" key="1">
    <source>
        <dbReference type="SAM" id="Phobius"/>
    </source>
</evidence>
<feature type="transmembrane region" description="Helical" evidence="1">
    <location>
        <begin position="24"/>
        <end position="44"/>
    </location>
</feature>